<dbReference type="Pfam" id="PF14645">
    <property type="entry name" value="Chibby"/>
    <property type="match status" value="1"/>
</dbReference>
<organism evidence="2 3">
    <name type="scientific">Emiliania huxleyi (strain CCMP1516)</name>
    <dbReference type="NCBI Taxonomy" id="280463"/>
    <lineage>
        <taxon>Eukaryota</taxon>
        <taxon>Haptista</taxon>
        <taxon>Haptophyta</taxon>
        <taxon>Prymnesiophyceae</taxon>
        <taxon>Isochrysidales</taxon>
        <taxon>Noelaerhabdaceae</taxon>
        <taxon>Emiliania</taxon>
    </lineage>
</organism>
<dbReference type="GeneID" id="17273053"/>
<evidence type="ECO:0000313" key="3">
    <source>
        <dbReference type="Proteomes" id="UP000013827"/>
    </source>
</evidence>
<dbReference type="HOGENOM" id="CLU_2077506_0_0_1"/>
<dbReference type="PaxDb" id="2903-EOD27508"/>
<dbReference type="RefSeq" id="XP_005779937.1">
    <property type="nucleotide sequence ID" value="XM_005779880.1"/>
</dbReference>
<accession>A0A0D3JVH3</accession>
<protein>
    <submittedName>
        <fullName evidence="2">Uncharacterized protein</fullName>
    </submittedName>
</protein>
<feature type="region of interest" description="Disordered" evidence="1">
    <location>
        <begin position="1"/>
        <end position="66"/>
    </location>
</feature>
<proteinExistence type="predicted"/>
<evidence type="ECO:0000313" key="2">
    <source>
        <dbReference type="EnsemblProtists" id="EOD27508"/>
    </source>
</evidence>
<dbReference type="KEGG" id="ehx:EMIHUDRAFT_235733"/>
<name>A0A0D3JVH3_EMIH1</name>
<reference evidence="2" key="2">
    <citation type="submission" date="2024-10" db="UniProtKB">
        <authorList>
            <consortium name="EnsemblProtists"/>
        </authorList>
    </citation>
    <scope>IDENTIFICATION</scope>
</reference>
<reference evidence="3" key="1">
    <citation type="journal article" date="2013" name="Nature">
        <title>Pan genome of the phytoplankton Emiliania underpins its global distribution.</title>
        <authorList>
            <person name="Read B.A."/>
            <person name="Kegel J."/>
            <person name="Klute M.J."/>
            <person name="Kuo A."/>
            <person name="Lefebvre S.C."/>
            <person name="Maumus F."/>
            <person name="Mayer C."/>
            <person name="Miller J."/>
            <person name="Monier A."/>
            <person name="Salamov A."/>
            <person name="Young J."/>
            <person name="Aguilar M."/>
            <person name="Claverie J.M."/>
            <person name="Frickenhaus S."/>
            <person name="Gonzalez K."/>
            <person name="Herman E.K."/>
            <person name="Lin Y.C."/>
            <person name="Napier J."/>
            <person name="Ogata H."/>
            <person name="Sarno A.F."/>
            <person name="Shmutz J."/>
            <person name="Schroeder D."/>
            <person name="de Vargas C."/>
            <person name="Verret F."/>
            <person name="von Dassow P."/>
            <person name="Valentin K."/>
            <person name="Van de Peer Y."/>
            <person name="Wheeler G."/>
            <person name="Dacks J.B."/>
            <person name="Delwiche C.F."/>
            <person name="Dyhrman S.T."/>
            <person name="Glockner G."/>
            <person name="John U."/>
            <person name="Richards T."/>
            <person name="Worden A.Z."/>
            <person name="Zhang X."/>
            <person name="Grigoriev I.V."/>
            <person name="Allen A.E."/>
            <person name="Bidle K."/>
            <person name="Borodovsky M."/>
            <person name="Bowler C."/>
            <person name="Brownlee C."/>
            <person name="Cock J.M."/>
            <person name="Elias M."/>
            <person name="Gladyshev V.N."/>
            <person name="Groth M."/>
            <person name="Guda C."/>
            <person name="Hadaegh A."/>
            <person name="Iglesias-Rodriguez M.D."/>
            <person name="Jenkins J."/>
            <person name="Jones B.M."/>
            <person name="Lawson T."/>
            <person name="Leese F."/>
            <person name="Lindquist E."/>
            <person name="Lobanov A."/>
            <person name="Lomsadze A."/>
            <person name="Malik S.B."/>
            <person name="Marsh M.E."/>
            <person name="Mackinder L."/>
            <person name="Mock T."/>
            <person name="Mueller-Roeber B."/>
            <person name="Pagarete A."/>
            <person name="Parker M."/>
            <person name="Probert I."/>
            <person name="Quesneville H."/>
            <person name="Raines C."/>
            <person name="Rensing S.A."/>
            <person name="Riano-Pachon D.M."/>
            <person name="Richier S."/>
            <person name="Rokitta S."/>
            <person name="Shiraiwa Y."/>
            <person name="Soanes D.M."/>
            <person name="van der Giezen M."/>
            <person name="Wahlund T.M."/>
            <person name="Williams B."/>
            <person name="Wilson W."/>
            <person name="Wolfe G."/>
            <person name="Wurch L.L."/>
        </authorList>
    </citation>
    <scope>NUCLEOTIDE SEQUENCE</scope>
</reference>
<keyword evidence="3" id="KW-1185">Reference proteome</keyword>
<dbReference type="Proteomes" id="UP000013827">
    <property type="component" value="Unassembled WGS sequence"/>
</dbReference>
<dbReference type="AlphaFoldDB" id="A0A0D3JVH3"/>
<sequence>MGRFSSIAKSVKATNSFKRSSKADSAASSAADVESNRLEETVVEPAHPAPRLGADEEAKRLSSENAQLAGENTALRSEVNLLKLKVELLVDMVTLANLDCDKLSEELEQKELELEQRDPQQLVGKG</sequence>
<evidence type="ECO:0000256" key="1">
    <source>
        <dbReference type="SAM" id="MobiDB-lite"/>
    </source>
</evidence>
<feature type="compositionally biased region" description="Low complexity" evidence="1">
    <location>
        <begin position="23"/>
        <end position="32"/>
    </location>
</feature>
<feature type="compositionally biased region" description="Basic and acidic residues" evidence="1">
    <location>
        <begin position="53"/>
        <end position="62"/>
    </location>
</feature>
<dbReference type="Gene3D" id="1.20.5.4090">
    <property type="match status" value="1"/>
</dbReference>
<dbReference type="EnsemblProtists" id="EOD27508">
    <property type="protein sequence ID" value="EOD27508"/>
    <property type="gene ID" value="EMIHUDRAFT_235733"/>
</dbReference>
<dbReference type="InterPro" id="IPR028118">
    <property type="entry name" value="Chibby_fam"/>
</dbReference>